<accession>A0A7J7NQB2</accession>
<evidence type="ECO:0000313" key="2">
    <source>
        <dbReference type="EMBL" id="KAF6169359.1"/>
    </source>
</evidence>
<feature type="chain" id="PRO_5029711141" evidence="1">
    <location>
        <begin position="20"/>
        <end position="54"/>
    </location>
</feature>
<name>A0A7J7NQB2_9MAGN</name>
<sequence>MRFIVVLLMTSLFVGKADSELLFMPRHNLYPCASYSFGVRSQKYSHLHPLTSIP</sequence>
<dbReference type="OrthoDB" id="1516097at2759"/>
<dbReference type="Proteomes" id="UP000541444">
    <property type="component" value="Unassembled WGS sequence"/>
</dbReference>
<dbReference type="AlphaFoldDB" id="A0A7J7NQB2"/>
<keyword evidence="3" id="KW-1185">Reference proteome</keyword>
<reference evidence="2 3" key="1">
    <citation type="journal article" date="2020" name="IScience">
        <title>Genome Sequencing of the Endangered Kingdonia uniflora (Circaeasteraceae, Ranunculales) Reveals Potential Mechanisms of Evolutionary Specialization.</title>
        <authorList>
            <person name="Sun Y."/>
            <person name="Deng T."/>
            <person name="Zhang A."/>
            <person name="Moore M.J."/>
            <person name="Landis J.B."/>
            <person name="Lin N."/>
            <person name="Zhang H."/>
            <person name="Zhang X."/>
            <person name="Huang J."/>
            <person name="Zhang X."/>
            <person name="Sun H."/>
            <person name="Wang H."/>
        </authorList>
    </citation>
    <scope>NUCLEOTIDE SEQUENCE [LARGE SCALE GENOMIC DNA]</scope>
    <source>
        <strain evidence="2">TB1705</strain>
        <tissue evidence="2">Leaf</tissue>
    </source>
</reference>
<proteinExistence type="predicted"/>
<organism evidence="2 3">
    <name type="scientific">Kingdonia uniflora</name>
    <dbReference type="NCBI Taxonomy" id="39325"/>
    <lineage>
        <taxon>Eukaryota</taxon>
        <taxon>Viridiplantae</taxon>
        <taxon>Streptophyta</taxon>
        <taxon>Embryophyta</taxon>
        <taxon>Tracheophyta</taxon>
        <taxon>Spermatophyta</taxon>
        <taxon>Magnoliopsida</taxon>
        <taxon>Ranunculales</taxon>
        <taxon>Circaeasteraceae</taxon>
        <taxon>Kingdonia</taxon>
    </lineage>
</organism>
<protein>
    <submittedName>
        <fullName evidence="2">Uncharacterized protein</fullName>
    </submittedName>
</protein>
<gene>
    <name evidence="2" type="ORF">GIB67_016529</name>
</gene>
<evidence type="ECO:0000313" key="3">
    <source>
        <dbReference type="Proteomes" id="UP000541444"/>
    </source>
</evidence>
<feature type="signal peptide" evidence="1">
    <location>
        <begin position="1"/>
        <end position="19"/>
    </location>
</feature>
<evidence type="ECO:0000256" key="1">
    <source>
        <dbReference type="SAM" id="SignalP"/>
    </source>
</evidence>
<comment type="caution">
    <text evidence="2">The sequence shown here is derived from an EMBL/GenBank/DDBJ whole genome shotgun (WGS) entry which is preliminary data.</text>
</comment>
<keyword evidence="1" id="KW-0732">Signal</keyword>
<dbReference type="EMBL" id="JACGCM010000665">
    <property type="protein sequence ID" value="KAF6169359.1"/>
    <property type="molecule type" value="Genomic_DNA"/>
</dbReference>